<name>A0A0K1Q4P5_9BACT</name>
<dbReference type="SUPFAM" id="SSF64484">
    <property type="entry name" value="beta and beta-prime subunits of DNA dependent RNA-polymerase"/>
    <property type="match status" value="1"/>
</dbReference>
<keyword evidence="2" id="KW-1185">Reference proteome</keyword>
<dbReference type="EMBL" id="CP012333">
    <property type="protein sequence ID" value="AKV00365.1"/>
    <property type="molecule type" value="Genomic_DNA"/>
</dbReference>
<organism evidence="1 2">
    <name type="scientific">Labilithrix luteola</name>
    <dbReference type="NCBI Taxonomy" id="1391654"/>
    <lineage>
        <taxon>Bacteria</taxon>
        <taxon>Pseudomonadati</taxon>
        <taxon>Myxococcota</taxon>
        <taxon>Polyangia</taxon>
        <taxon>Polyangiales</taxon>
        <taxon>Labilitrichaceae</taxon>
        <taxon>Labilithrix</taxon>
    </lineage>
</organism>
<dbReference type="KEGG" id="llu:AKJ09_07028"/>
<evidence type="ECO:0000313" key="1">
    <source>
        <dbReference type="EMBL" id="AKV00365.1"/>
    </source>
</evidence>
<evidence type="ECO:0000313" key="2">
    <source>
        <dbReference type="Proteomes" id="UP000064967"/>
    </source>
</evidence>
<dbReference type="Proteomes" id="UP000064967">
    <property type="component" value="Chromosome"/>
</dbReference>
<reference evidence="1 2" key="1">
    <citation type="submission" date="2015-08" db="EMBL/GenBank/DDBJ databases">
        <authorList>
            <person name="Babu N.S."/>
            <person name="Beckwith C.J."/>
            <person name="Beseler K.G."/>
            <person name="Brison A."/>
            <person name="Carone J.V."/>
            <person name="Caskin T.P."/>
            <person name="Diamond M."/>
            <person name="Durham M.E."/>
            <person name="Foxe J.M."/>
            <person name="Go M."/>
            <person name="Henderson B.A."/>
            <person name="Jones I.B."/>
            <person name="McGettigan J.A."/>
            <person name="Micheletti S.J."/>
            <person name="Nasrallah M.E."/>
            <person name="Ortiz D."/>
            <person name="Piller C.R."/>
            <person name="Privatt S.R."/>
            <person name="Schneider S.L."/>
            <person name="Sharp S."/>
            <person name="Smith T.C."/>
            <person name="Stanton J.D."/>
            <person name="Ullery H.E."/>
            <person name="Wilson R.J."/>
            <person name="Serrano M.G."/>
            <person name="Buck G."/>
            <person name="Lee V."/>
            <person name="Wang Y."/>
            <person name="Carvalho R."/>
            <person name="Voegtly L."/>
            <person name="Shi R."/>
            <person name="Duckworth R."/>
            <person name="Johnson A."/>
            <person name="Loviza R."/>
            <person name="Walstead R."/>
            <person name="Shah Z."/>
            <person name="Kiflezghi M."/>
            <person name="Wade K."/>
            <person name="Ball S.L."/>
            <person name="Bradley K.W."/>
            <person name="Asai D.J."/>
            <person name="Bowman C.A."/>
            <person name="Russell D.A."/>
            <person name="Pope W.H."/>
            <person name="Jacobs-Sera D."/>
            <person name="Hendrix R.W."/>
            <person name="Hatfull G.F."/>
        </authorList>
    </citation>
    <scope>NUCLEOTIDE SEQUENCE [LARGE SCALE GENOMIC DNA]</scope>
    <source>
        <strain evidence="1 2">DSM 27648</strain>
    </source>
</reference>
<sequence>MYSTSGGRVVLSWAALGLPTEAQPPRRFVVCLAGTADIAHVTGGMVFESQSFVWDEVDGEQQPPRDAEDGGLFDERVFGALPRTAEGHLALDASFDRHPCDRPQGRLFGTLMLPLPVASPWSAAAPELGALPVLPPAFRSSVATDGAVRGNELTKLYEGLLVCCGRIQRLLELGSPDDVLDGEQERLALAVRDLLESLRHHLVSDIGQKLRWLDTTLGDEPDLLSLERWPEPMHTFRAMLTAACLEIVPLGEDGHLDLERLRDARDAAFFHATTEVHGWVFDEPRAIWHPTEREEGVPHVAVHAYATNDGVVLLTSGTSRQPIQSDEEDELPFIELACLLPGDAPDATLEGMSRALWSASVTVLRHGLRLSEPTVLSFEEPVVPNSALSGFVVVPSDIVNWADWADTFETALPMRPKVLVAIGLTSEQLACIDGNEEDLEDILALVLARDGLTRP</sequence>
<dbReference type="RefSeq" id="WP_146651667.1">
    <property type="nucleotide sequence ID" value="NZ_CP012333.1"/>
</dbReference>
<protein>
    <submittedName>
        <fullName evidence="1">Uncharacterized protein</fullName>
    </submittedName>
</protein>
<gene>
    <name evidence="1" type="ORF">AKJ09_07028</name>
</gene>
<accession>A0A0K1Q4P5</accession>
<dbReference type="AlphaFoldDB" id="A0A0K1Q4P5"/>
<proteinExistence type="predicted"/>